<dbReference type="PRINTS" id="PR00455">
    <property type="entry name" value="HTHTETR"/>
</dbReference>
<evidence type="ECO:0000256" key="3">
    <source>
        <dbReference type="ARBA" id="ARBA00023163"/>
    </source>
</evidence>
<dbReference type="EMBL" id="FWXY01000005">
    <property type="protein sequence ID" value="SMC59004.1"/>
    <property type="molecule type" value="Genomic_DNA"/>
</dbReference>
<keyword evidence="1" id="KW-0805">Transcription regulation</keyword>
<name>A0A1W2AEF2_9BACT</name>
<dbReference type="Gene3D" id="1.10.357.10">
    <property type="entry name" value="Tetracycline Repressor, domain 2"/>
    <property type="match status" value="1"/>
</dbReference>
<evidence type="ECO:0000313" key="7">
    <source>
        <dbReference type="Proteomes" id="UP000192418"/>
    </source>
</evidence>
<dbReference type="SUPFAM" id="SSF46689">
    <property type="entry name" value="Homeodomain-like"/>
    <property type="match status" value="1"/>
</dbReference>
<dbReference type="PROSITE" id="PS01081">
    <property type="entry name" value="HTH_TETR_1"/>
    <property type="match status" value="1"/>
</dbReference>
<dbReference type="OrthoDB" id="5419598at2"/>
<keyword evidence="3" id="KW-0804">Transcription</keyword>
<dbReference type="InterPro" id="IPR009057">
    <property type="entry name" value="Homeodomain-like_sf"/>
</dbReference>
<evidence type="ECO:0000256" key="2">
    <source>
        <dbReference type="ARBA" id="ARBA00023125"/>
    </source>
</evidence>
<reference evidence="6 7" key="1">
    <citation type="submission" date="2017-04" db="EMBL/GenBank/DDBJ databases">
        <authorList>
            <person name="Afonso C.L."/>
            <person name="Miller P.J."/>
            <person name="Scott M.A."/>
            <person name="Spackman E."/>
            <person name="Goraichik I."/>
            <person name="Dimitrov K.M."/>
            <person name="Suarez D.L."/>
            <person name="Swayne D.E."/>
        </authorList>
    </citation>
    <scope>NUCLEOTIDE SEQUENCE [LARGE SCALE GENOMIC DNA]</scope>
    <source>
        <strain evidence="6 7">DSM 3385</strain>
    </source>
</reference>
<proteinExistence type="predicted"/>
<feature type="domain" description="HTH tetR-type" evidence="5">
    <location>
        <begin position="12"/>
        <end position="72"/>
    </location>
</feature>
<keyword evidence="7" id="KW-1185">Reference proteome</keyword>
<dbReference type="STRING" id="1121400.SAMN02746065_10515"/>
<sequence length="213" mass="24065">MGIHERKQREKEQRRKQIMEAAKTVFSAKGFNRATMEEIAGEAELSPGTLYLYFKNKEELHTSLSINILQHLTEQMIAFVHDKNLDAMEKLMALKDVFIKVYEYDAMVLINLFHLQSGETLKNLSGPVLNEIKETSADAIGAITAIVQEGIDQGVFVERHPVALADIIWATYSGVVLWVDSKRLLNNEKDFVIQTLETAFELIAIGLTQSDKP</sequence>
<dbReference type="PANTHER" id="PTHR30055:SF234">
    <property type="entry name" value="HTH-TYPE TRANSCRIPTIONAL REGULATOR BETI"/>
    <property type="match status" value="1"/>
</dbReference>
<dbReference type="GO" id="GO:0000976">
    <property type="term" value="F:transcription cis-regulatory region binding"/>
    <property type="evidence" value="ECO:0007669"/>
    <property type="project" value="TreeGrafter"/>
</dbReference>
<protein>
    <submittedName>
        <fullName evidence="6">Transcriptional regulator, TetR family</fullName>
    </submittedName>
</protein>
<dbReference type="PANTHER" id="PTHR30055">
    <property type="entry name" value="HTH-TYPE TRANSCRIPTIONAL REGULATOR RUTR"/>
    <property type="match status" value="1"/>
</dbReference>
<gene>
    <name evidence="6" type="ORF">SAMN02746065_10515</name>
</gene>
<evidence type="ECO:0000256" key="4">
    <source>
        <dbReference type="PROSITE-ProRule" id="PRU00335"/>
    </source>
</evidence>
<dbReference type="InterPro" id="IPR023772">
    <property type="entry name" value="DNA-bd_HTH_TetR-type_CS"/>
</dbReference>
<dbReference type="InterPro" id="IPR050109">
    <property type="entry name" value="HTH-type_TetR-like_transc_reg"/>
</dbReference>
<organism evidence="6 7">
    <name type="scientific">Desulfocicer vacuolatum DSM 3385</name>
    <dbReference type="NCBI Taxonomy" id="1121400"/>
    <lineage>
        <taxon>Bacteria</taxon>
        <taxon>Pseudomonadati</taxon>
        <taxon>Thermodesulfobacteriota</taxon>
        <taxon>Desulfobacteria</taxon>
        <taxon>Desulfobacterales</taxon>
        <taxon>Desulfobacteraceae</taxon>
        <taxon>Desulfocicer</taxon>
    </lineage>
</organism>
<evidence type="ECO:0000313" key="6">
    <source>
        <dbReference type="EMBL" id="SMC59004.1"/>
    </source>
</evidence>
<feature type="DNA-binding region" description="H-T-H motif" evidence="4">
    <location>
        <begin position="35"/>
        <end position="54"/>
    </location>
</feature>
<dbReference type="AlphaFoldDB" id="A0A1W2AEF2"/>
<dbReference type="InterPro" id="IPR001647">
    <property type="entry name" value="HTH_TetR"/>
</dbReference>
<dbReference type="GO" id="GO:0003700">
    <property type="term" value="F:DNA-binding transcription factor activity"/>
    <property type="evidence" value="ECO:0007669"/>
    <property type="project" value="TreeGrafter"/>
</dbReference>
<keyword evidence="2 4" id="KW-0238">DNA-binding</keyword>
<dbReference type="InterPro" id="IPR036271">
    <property type="entry name" value="Tet_transcr_reg_TetR-rel_C_sf"/>
</dbReference>
<evidence type="ECO:0000259" key="5">
    <source>
        <dbReference type="PROSITE" id="PS50977"/>
    </source>
</evidence>
<dbReference type="Proteomes" id="UP000192418">
    <property type="component" value="Unassembled WGS sequence"/>
</dbReference>
<dbReference type="Pfam" id="PF00440">
    <property type="entry name" value="TetR_N"/>
    <property type="match status" value="1"/>
</dbReference>
<dbReference type="RefSeq" id="WP_084067470.1">
    <property type="nucleotide sequence ID" value="NZ_FWXY01000005.1"/>
</dbReference>
<dbReference type="PROSITE" id="PS50977">
    <property type="entry name" value="HTH_TETR_2"/>
    <property type="match status" value="1"/>
</dbReference>
<accession>A0A1W2AEF2</accession>
<evidence type="ECO:0000256" key="1">
    <source>
        <dbReference type="ARBA" id="ARBA00023015"/>
    </source>
</evidence>
<dbReference type="SUPFAM" id="SSF48498">
    <property type="entry name" value="Tetracyclin repressor-like, C-terminal domain"/>
    <property type="match status" value="1"/>
</dbReference>